<proteinExistence type="predicted"/>
<accession>A0A644Z282</accession>
<dbReference type="InterPro" id="IPR044043">
    <property type="entry name" value="VanA_C_cat"/>
</dbReference>
<reference evidence="3" key="1">
    <citation type="submission" date="2019-08" db="EMBL/GenBank/DDBJ databases">
        <authorList>
            <person name="Kucharzyk K."/>
            <person name="Murdoch R.W."/>
            <person name="Higgins S."/>
            <person name="Loffler F."/>
        </authorList>
    </citation>
    <scope>NUCLEOTIDE SEQUENCE</scope>
</reference>
<name>A0A644Z282_9ZZZZ</name>
<sequence>MNRISEDMRITVYFTPIDEENCILYLRYYQRYVNLPLLRQWVADLINLSSIVILNQDKRVVITQRPLKSGLKIGEKLIPADKPIIEYRTIRQKLQEQAGQKVD</sequence>
<organism evidence="3">
    <name type="scientific">bioreactor metagenome</name>
    <dbReference type="NCBI Taxonomy" id="1076179"/>
    <lineage>
        <taxon>unclassified sequences</taxon>
        <taxon>metagenomes</taxon>
        <taxon>ecological metagenomes</taxon>
    </lineage>
</organism>
<keyword evidence="1" id="KW-0560">Oxidoreductase</keyword>
<gene>
    <name evidence="3" type="ORF">SDC9_81452</name>
</gene>
<dbReference type="AlphaFoldDB" id="A0A644Z282"/>
<feature type="domain" description="Vanillate O-demethylase oxygenase-like C-terminal catalytic" evidence="2">
    <location>
        <begin position="8"/>
        <end position="96"/>
    </location>
</feature>
<dbReference type="SUPFAM" id="SSF55961">
    <property type="entry name" value="Bet v1-like"/>
    <property type="match status" value="1"/>
</dbReference>
<dbReference type="GO" id="GO:0016491">
    <property type="term" value="F:oxidoreductase activity"/>
    <property type="evidence" value="ECO:0007669"/>
    <property type="project" value="UniProtKB-KW"/>
</dbReference>
<dbReference type="EMBL" id="VSSQ01007104">
    <property type="protein sequence ID" value="MPM34862.1"/>
    <property type="molecule type" value="Genomic_DNA"/>
</dbReference>
<evidence type="ECO:0000256" key="1">
    <source>
        <dbReference type="ARBA" id="ARBA00023002"/>
    </source>
</evidence>
<evidence type="ECO:0000313" key="3">
    <source>
        <dbReference type="EMBL" id="MPM34862.1"/>
    </source>
</evidence>
<dbReference type="Pfam" id="PF19112">
    <property type="entry name" value="VanA_C"/>
    <property type="match status" value="1"/>
</dbReference>
<dbReference type="Gene3D" id="3.90.380.10">
    <property type="entry name" value="Naphthalene 1,2-dioxygenase Alpha Subunit, Chain A, domain 1"/>
    <property type="match status" value="1"/>
</dbReference>
<protein>
    <recommendedName>
        <fullName evidence="2">Vanillate O-demethylase oxygenase-like C-terminal catalytic domain-containing protein</fullName>
    </recommendedName>
</protein>
<evidence type="ECO:0000259" key="2">
    <source>
        <dbReference type="Pfam" id="PF19112"/>
    </source>
</evidence>
<comment type="caution">
    <text evidence="3">The sequence shown here is derived from an EMBL/GenBank/DDBJ whole genome shotgun (WGS) entry which is preliminary data.</text>
</comment>